<gene>
    <name evidence="2" type="ORF">F8O02_08220</name>
</gene>
<dbReference type="InterPro" id="IPR036390">
    <property type="entry name" value="WH_DNA-bd_sf"/>
</dbReference>
<dbReference type="SUPFAM" id="SSF54909">
    <property type="entry name" value="Dimeric alpha+beta barrel"/>
    <property type="match status" value="1"/>
</dbReference>
<dbReference type="Gene3D" id="3.30.70.920">
    <property type="match status" value="1"/>
</dbReference>
<dbReference type="InterPro" id="IPR036388">
    <property type="entry name" value="WH-like_DNA-bd_sf"/>
</dbReference>
<keyword evidence="3" id="KW-1185">Reference proteome</keyword>
<comment type="caution">
    <text evidence="2">The sequence shown here is derived from an EMBL/GenBank/DDBJ whole genome shotgun (WGS) entry which is preliminary data.</text>
</comment>
<sequence length="359" mass="40320">MPQRSLLRPTDAPLLAALQVAPRLPWTQFAEVLGADASTLSRRWRTLQTAGEVWSTCQPAHSFTGRLSTIGSTAYIEVSCEAGYRDSVLRALSCIPDIWTIECTTGTRDLLLTVTTPTWSMLDRLTREQLGRVDGIVRTVTTPIRRFHVQPGDWRLRALDPADERRLLDAAERQQSGRDTVGREPSRFERDIMASLAEDGRRTVSDIAQAIGRSVSGVSRALHQLERDRALALRIDFDQQRLGYIQLADLWVEAPQSQLTAIGAMLRRHRHSVRECATMVGRANLYIHLWVRSLDEVDAIEDELVRRFPSTRIRDRWLATRFAKRAGHLIDAAGRHIGYVAGPMSNAPAETTPGQTVTR</sequence>
<dbReference type="GO" id="GO:0043200">
    <property type="term" value="P:response to amino acid"/>
    <property type="evidence" value="ECO:0007669"/>
    <property type="project" value="TreeGrafter"/>
</dbReference>
<evidence type="ECO:0000313" key="2">
    <source>
        <dbReference type="EMBL" id="KAB1631345.1"/>
    </source>
</evidence>
<dbReference type="AlphaFoldDB" id="A0A7C8FXG4"/>
<evidence type="ECO:0000259" key="1">
    <source>
        <dbReference type="Pfam" id="PF01037"/>
    </source>
</evidence>
<dbReference type="GO" id="GO:0005829">
    <property type="term" value="C:cytosol"/>
    <property type="evidence" value="ECO:0007669"/>
    <property type="project" value="TreeGrafter"/>
</dbReference>
<name>A0A7C8FXG4_9MICO</name>
<dbReference type="RefSeq" id="WP_158036762.1">
    <property type="nucleotide sequence ID" value="NZ_BAAAZV010000020.1"/>
</dbReference>
<dbReference type="InterPro" id="IPR019887">
    <property type="entry name" value="Tscrpt_reg_AsnC/Lrp_C"/>
</dbReference>
<feature type="domain" description="Transcription regulator AsnC/Lrp ligand binding" evidence="1">
    <location>
        <begin position="76"/>
        <end position="143"/>
    </location>
</feature>
<reference evidence="2 3" key="1">
    <citation type="submission" date="2019-09" db="EMBL/GenBank/DDBJ databases">
        <title>Phylogeny of genus Pseudoclavibacter and closely related genus.</title>
        <authorList>
            <person name="Li Y."/>
        </authorList>
    </citation>
    <scope>NUCLEOTIDE SEQUENCE [LARGE SCALE GENOMIC DNA]</scope>
    <source>
        <strain evidence="2 3">JCM 16921</strain>
    </source>
</reference>
<dbReference type="Gene3D" id="1.10.10.10">
    <property type="entry name" value="Winged helix-like DNA-binding domain superfamily/Winged helix DNA-binding domain"/>
    <property type="match status" value="2"/>
</dbReference>
<dbReference type="EMBL" id="WBKA01000007">
    <property type="protein sequence ID" value="KAB1631345.1"/>
    <property type="molecule type" value="Genomic_DNA"/>
</dbReference>
<evidence type="ECO:0000313" key="3">
    <source>
        <dbReference type="Proteomes" id="UP000481339"/>
    </source>
</evidence>
<dbReference type="PANTHER" id="PTHR30154:SF34">
    <property type="entry name" value="TRANSCRIPTIONAL REGULATOR AZLB"/>
    <property type="match status" value="1"/>
</dbReference>
<dbReference type="PANTHER" id="PTHR30154">
    <property type="entry name" value="LEUCINE-RESPONSIVE REGULATORY PROTEIN"/>
    <property type="match status" value="1"/>
</dbReference>
<dbReference type="OrthoDB" id="4050641at2"/>
<accession>A0A7C8FXG4</accession>
<dbReference type="Proteomes" id="UP000481339">
    <property type="component" value="Unassembled WGS sequence"/>
</dbReference>
<dbReference type="Pfam" id="PF13412">
    <property type="entry name" value="HTH_24"/>
    <property type="match status" value="1"/>
</dbReference>
<proteinExistence type="predicted"/>
<dbReference type="GO" id="GO:0043565">
    <property type="term" value="F:sequence-specific DNA binding"/>
    <property type="evidence" value="ECO:0007669"/>
    <property type="project" value="TreeGrafter"/>
</dbReference>
<dbReference type="Pfam" id="PF01037">
    <property type="entry name" value="AsnC_trans_reg"/>
    <property type="match status" value="1"/>
</dbReference>
<dbReference type="SUPFAM" id="SSF46785">
    <property type="entry name" value="Winged helix' DNA-binding domain"/>
    <property type="match status" value="2"/>
</dbReference>
<organism evidence="2 3">
    <name type="scientific">Pseudoclavibacter caeni</name>
    <dbReference type="NCBI Taxonomy" id="908846"/>
    <lineage>
        <taxon>Bacteria</taxon>
        <taxon>Bacillati</taxon>
        <taxon>Actinomycetota</taxon>
        <taxon>Actinomycetes</taxon>
        <taxon>Micrococcales</taxon>
        <taxon>Microbacteriaceae</taxon>
        <taxon>Pseudoclavibacter</taxon>
    </lineage>
</organism>
<dbReference type="InterPro" id="IPR011008">
    <property type="entry name" value="Dimeric_a/b-barrel"/>
</dbReference>
<protein>
    <submittedName>
        <fullName evidence="2">Lrp/AsnC family transcriptional regulator</fullName>
    </submittedName>
</protein>